<gene>
    <name evidence="1" type="ORF">GO986_17870</name>
</gene>
<sequence>MKLLIFLIGLAIGAFLQHRRTERAAEREALASVENLQSQPWYTPDRSPNARATFRA</sequence>
<evidence type="ECO:0000313" key="1">
    <source>
        <dbReference type="EMBL" id="MVN88607.1"/>
    </source>
</evidence>
<name>A0A7C9HTX9_9DEIO</name>
<dbReference type="AlphaFoldDB" id="A0A7C9HTX9"/>
<dbReference type="RefSeq" id="WP_157460667.1">
    <property type="nucleotide sequence ID" value="NZ_WQLB01000031.1"/>
</dbReference>
<reference evidence="1 2" key="1">
    <citation type="submission" date="2019-12" db="EMBL/GenBank/DDBJ databases">
        <title>Deinococcus sp. HMF7620 Genome sequencing and assembly.</title>
        <authorList>
            <person name="Kang H."/>
            <person name="Kim H."/>
            <person name="Joh K."/>
        </authorList>
    </citation>
    <scope>NUCLEOTIDE SEQUENCE [LARGE SCALE GENOMIC DNA]</scope>
    <source>
        <strain evidence="1 2">HMF7620</strain>
    </source>
</reference>
<dbReference type="EMBL" id="WQLB01000031">
    <property type="protein sequence ID" value="MVN88607.1"/>
    <property type="molecule type" value="Genomic_DNA"/>
</dbReference>
<comment type="caution">
    <text evidence="1">The sequence shown here is derived from an EMBL/GenBank/DDBJ whole genome shotgun (WGS) entry which is preliminary data.</text>
</comment>
<keyword evidence="2" id="KW-1185">Reference proteome</keyword>
<evidence type="ECO:0000313" key="2">
    <source>
        <dbReference type="Proteomes" id="UP000483286"/>
    </source>
</evidence>
<proteinExistence type="predicted"/>
<dbReference type="Proteomes" id="UP000483286">
    <property type="component" value="Unassembled WGS sequence"/>
</dbReference>
<organism evidence="1 2">
    <name type="scientific">Deinococcus arboris</name>
    <dbReference type="NCBI Taxonomy" id="2682977"/>
    <lineage>
        <taxon>Bacteria</taxon>
        <taxon>Thermotogati</taxon>
        <taxon>Deinococcota</taxon>
        <taxon>Deinococci</taxon>
        <taxon>Deinococcales</taxon>
        <taxon>Deinococcaceae</taxon>
        <taxon>Deinococcus</taxon>
    </lineage>
</organism>
<accession>A0A7C9HTX9</accession>
<protein>
    <submittedName>
        <fullName evidence="1">Uncharacterized protein</fullName>
    </submittedName>
</protein>